<dbReference type="InterPro" id="IPR001062">
    <property type="entry name" value="Transcrpt_antiterm_NusG"/>
</dbReference>
<dbReference type="PRINTS" id="PR00338">
    <property type="entry name" value="NUSGTNSCPFCT"/>
</dbReference>
<keyword evidence="4 5" id="KW-0804">Transcription</keyword>
<dbReference type="OrthoDB" id="9809075at2"/>
<name>A0A5E6MA64_9BACT</name>
<dbReference type="RefSeq" id="WP_142659361.1">
    <property type="nucleotide sequence ID" value="NZ_CABFVA020000016.1"/>
</dbReference>
<evidence type="ECO:0000256" key="2">
    <source>
        <dbReference type="ARBA" id="ARBA00022814"/>
    </source>
</evidence>
<dbReference type="HAMAP" id="MF_00948">
    <property type="entry name" value="NusG"/>
    <property type="match status" value="1"/>
</dbReference>
<reference evidence="11 12" key="1">
    <citation type="submission" date="2019-09" db="EMBL/GenBank/DDBJ databases">
        <authorList>
            <person name="Cremers G."/>
        </authorList>
    </citation>
    <scope>NUCLEOTIDE SEQUENCE [LARGE SCALE GENOMIC DNA]</scope>
    <source>
        <strain evidence="11">4A</strain>
    </source>
</reference>
<protein>
    <recommendedName>
        <fullName evidence="5 6">Transcription termination/antitermination protein NusG</fullName>
    </recommendedName>
</protein>
<feature type="region of interest" description="Disordered" evidence="8">
    <location>
        <begin position="1"/>
        <end position="25"/>
    </location>
</feature>
<comment type="similarity">
    <text evidence="5 7">Belongs to the NusG family.</text>
</comment>
<dbReference type="Pfam" id="PF02357">
    <property type="entry name" value="NusG"/>
    <property type="match status" value="1"/>
</dbReference>
<dbReference type="InterPro" id="IPR036735">
    <property type="entry name" value="NGN_dom_sf"/>
</dbReference>
<dbReference type="InterPro" id="IPR005824">
    <property type="entry name" value="KOW"/>
</dbReference>
<keyword evidence="1 5" id="KW-0806">Transcription termination</keyword>
<keyword evidence="2 5" id="KW-0889">Transcription antitermination</keyword>
<dbReference type="PANTHER" id="PTHR30265">
    <property type="entry name" value="RHO-INTERACTING TRANSCRIPTION TERMINATION FACTOR NUSG"/>
    <property type="match status" value="1"/>
</dbReference>
<evidence type="ECO:0000256" key="3">
    <source>
        <dbReference type="ARBA" id="ARBA00023015"/>
    </source>
</evidence>
<dbReference type="InterPro" id="IPR014722">
    <property type="entry name" value="Rib_uL2_dom2"/>
</dbReference>
<evidence type="ECO:0000259" key="10">
    <source>
        <dbReference type="SMART" id="SM00739"/>
    </source>
</evidence>
<keyword evidence="3 5" id="KW-0805">Transcription regulation</keyword>
<dbReference type="GO" id="GO:0006354">
    <property type="term" value="P:DNA-templated transcription elongation"/>
    <property type="evidence" value="ECO:0007669"/>
    <property type="project" value="UniProtKB-UniRule"/>
</dbReference>
<evidence type="ECO:0000256" key="4">
    <source>
        <dbReference type="ARBA" id="ARBA00023163"/>
    </source>
</evidence>
<dbReference type="PROSITE" id="PS01014">
    <property type="entry name" value="NUSG"/>
    <property type="match status" value="1"/>
</dbReference>
<dbReference type="InterPro" id="IPR047050">
    <property type="entry name" value="NGN"/>
</dbReference>
<dbReference type="GO" id="GO:0031564">
    <property type="term" value="P:transcription antitermination"/>
    <property type="evidence" value="ECO:0007669"/>
    <property type="project" value="UniProtKB-UniRule"/>
</dbReference>
<dbReference type="GO" id="GO:0032784">
    <property type="term" value="P:regulation of DNA-templated transcription elongation"/>
    <property type="evidence" value="ECO:0007669"/>
    <property type="project" value="InterPro"/>
</dbReference>
<evidence type="ECO:0000256" key="1">
    <source>
        <dbReference type="ARBA" id="ARBA00022472"/>
    </source>
</evidence>
<organism evidence="11 12">
    <name type="scientific">Methylacidimicrobium tartarophylax</name>
    <dbReference type="NCBI Taxonomy" id="1041768"/>
    <lineage>
        <taxon>Bacteria</taxon>
        <taxon>Pseudomonadati</taxon>
        <taxon>Verrucomicrobiota</taxon>
        <taxon>Methylacidimicrobium</taxon>
    </lineage>
</organism>
<evidence type="ECO:0000313" key="11">
    <source>
        <dbReference type="EMBL" id="VVM05203.1"/>
    </source>
</evidence>
<dbReference type="Gene3D" id="2.30.30.30">
    <property type="match status" value="1"/>
</dbReference>
<feature type="domain" description="NusG-like N-terminal" evidence="9">
    <location>
        <begin position="27"/>
        <end position="141"/>
    </location>
</feature>
<dbReference type="FunFam" id="2.30.30.30:FF:000002">
    <property type="entry name" value="Transcription termination/antitermination factor NusG"/>
    <property type="match status" value="1"/>
</dbReference>
<keyword evidence="12" id="KW-1185">Reference proteome</keyword>
<gene>
    <name evidence="5 11" type="primary">nusG</name>
    <name evidence="11" type="ORF">MAMT_00499</name>
</gene>
<dbReference type="SMART" id="SM00738">
    <property type="entry name" value="NGN"/>
    <property type="match status" value="1"/>
</dbReference>
<dbReference type="PANTHER" id="PTHR30265:SF2">
    <property type="entry name" value="TRANSCRIPTION TERMINATION_ANTITERMINATION PROTEIN NUSG"/>
    <property type="match status" value="1"/>
</dbReference>
<dbReference type="InterPro" id="IPR008991">
    <property type="entry name" value="Translation_prot_SH3-like_sf"/>
</dbReference>
<dbReference type="EMBL" id="CABFVA020000016">
    <property type="protein sequence ID" value="VVM05203.1"/>
    <property type="molecule type" value="Genomic_DNA"/>
</dbReference>
<sequence length="208" mass="23795">MKPLEEVREAGLTEEQGGEEQATPEEQGQWYVLHVLSAHEGRVKKSIERRIQTEEMGGLIGQVVIPVERVSEIRRGKRVQMDRKIYPGYVFVRMQLRDSQDKLVERSWYFIRETPGVIGFAGGENPLPMPREQVVDILRQMKEGKERPSPKTSFAVGDRVKVGDGPFLNSEGVVEEVDLERGKLWISVNMFGRSTPVELEFWQVEKAT</sequence>
<evidence type="ECO:0000256" key="8">
    <source>
        <dbReference type="SAM" id="MobiDB-lite"/>
    </source>
</evidence>
<dbReference type="GO" id="GO:0006353">
    <property type="term" value="P:DNA-templated transcription termination"/>
    <property type="evidence" value="ECO:0007669"/>
    <property type="project" value="UniProtKB-UniRule"/>
</dbReference>
<dbReference type="InterPro" id="IPR015869">
    <property type="entry name" value="Transcrpt_antiterm_NusG_bac_CS"/>
</dbReference>
<evidence type="ECO:0000256" key="7">
    <source>
        <dbReference type="RuleBase" id="RU000538"/>
    </source>
</evidence>
<dbReference type="NCBIfam" id="TIGR00922">
    <property type="entry name" value="nusG"/>
    <property type="match status" value="1"/>
</dbReference>
<dbReference type="CDD" id="cd06091">
    <property type="entry name" value="KOW_NusG"/>
    <property type="match status" value="1"/>
</dbReference>
<dbReference type="Gene3D" id="3.30.70.940">
    <property type="entry name" value="NusG, N-terminal domain"/>
    <property type="match status" value="1"/>
</dbReference>
<dbReference type="SUPFAM" id="SSF82679">
    <property type="entry name" value="N-utilization substance G protein NusG, N-terminal domain"/>
    <property type="match status" value="1"/>
</dbReference>
<dbReference type="InterPro" id="IPR006645">
    <property type="entry name" value="NGN-like_dom"/>
</dbReference>
<feature type="compositionally biased region" description="Basic and acidic residues" evidence="8">
    <location>
        <begin position="1"/>
        <end position="11"/>
    </location>
</feature>
<feature type="domain" description="KOW" evidence="10">
    <location>
        <begin position="153"/>
        <end position="180"/>
    </location>
</feature>
<accession>A0A5E6MA64</accession>
<evidence type="ECO:0000256" key="6">
    <source>
        <dbReference type="NCBIfam" id="TIGR00922"/>
    </source>
</evidence>
<dbReference type="CDD" id="cd09891">
    <property type="entry name" value="NGN_Bact_1"/>
    <property type="match status" value="1"/>
</dbReference>
<dbReference type="AlphaFoldDB" id="A0A5E6MA64"/>
<proteinExistence type="inferred from homology"/>
<dbReference type="GO" id="GO:0005829">
    <property type="term" value="C:cytosol"/>
    <property type="evidence" value="ECO:0007669"/>
    <property type="project" value="TreeGrafter"/>
</dbReference>
<evidence type="ECO:0000256" key="5">
    <source>
        <dbReference type="HAMAP-Rule" id="MF_00948"/>
    </source>
</evidence>
<dbReference type="Proteomes" id="UP000334923">
    <property type="component" value="Unassembled WGS sequence"/>
</dbReference>
<comment type="function">
    <text evidence="5 7">Participates in transcription elongation, termination and antitermination.</text>
</comment>
<evidence type="ECO:0000259" key="9">
    <source>
        <dbReference type="SMART" id="SM00738"/>
    </source>
</evidence>
<dbReference type="SUPFAM" id="SSF50104">
    <property type="entry name" value="Translation proteins SH3-like domain"/>
    <property type="match status" value="1"/>
</dbReference>
<dbReference type="InterPro" id="IPR043425">
    <property type="entry name" value="NusG-like"/>
</dbReference>
<evidence type="ECO:0000313" key="12">
    <source>
        <dbReference type="Proteomes" id="UP000334923"/>
    </source>
</evidence>
<dbReference type="SMART" id="SM00739">
    <property type="entry name" value="KOW"/>
    <property type="match status" value="1"/>
</dbReference>